<dbReference type="PANTHER" id="PTHR43995">
    <property type="entry name" value="PRE-MRNA-PROCESSING FACTOR 19"/>
    <property type="match status" value="1"/>
</dbReference>
<dbReference type="PROSITE" id="PS50082">
    <property type="entry name" value="WD_REPEATS_2"/>
    <property type="match status" value="1"/>
</dbReference>
<comment type="subunit">
    <text evidence="2">Homotetramer.</text>
</comment>
<gene>
    <name evidence="4" type="ORF">SCLCIDRAFT_30078</name>
</gene>
<feature type="domain" description="Prp19 coiled-coil region" evidence="3">
    <location>
        <begin position="135"/>
        <end position="168"/>
    </location>
</feature>
<evidence type="ECO:0000259" key="3">
    <source>
        <dbReference type="Pfam" id="PF08606"/>
    </source>
</evidence>
<name>A0A0C3DHJ0_9AGAM</name>
<keyword evidence="5" id="KW-1185">Reference proteome</keyword>
<comment type="subcellular location">
    <subcellularLocation>
        <location evidence="2">Nucleus</location>
    </subcellularLocation>
</comment>
<protein>
    <recommendedName>
        <fullName evidence="2">Pre-mRNA-processing factor 19</fullName>
        <ecNumber evidence="2">2.3.2.27</ecNumber>
    </recommendedName>
</protein>
<dbReference type="HOGENOM" id="CLU_556872_0_0_1"/>
<evidence type="ECO:0000313" key="5">
    <source>
        <dbReference type="Proteomes" id="UP000053989"/>
    </source>
</evidence>
<dbReference type="InterPro" id="IPR038959">
    <property type="entry name" value="Prp19"/>
</dbReference>
<dbReference type="InterPro" id="IPR015943">
    <property type="entry name" value="WD40/YVTN_repeat-like_dom_sf"/>
</dbReference>
<comment type="similarity">
    <text evidence="2">Belongs to the WD repeat PRP19 family.</text>
</comment>
<dbReference type="Pfam" id="PF00400">
    <property type="entry name" value="WD40"/>
    <property type="match status" value="1"/>
</dbReference>
<dbReference type="GO" id="GO:0061630">
    <property type="term" value="F:ubiquitin protein ligase activity"/>
    <property type="evidence" value="ECO:0007669"/>
    <property type="project" value="UniProtKB-UniRule"/>
</dbReference>
<keyword evidence="2" id="KW-0539">Nucleus</keyword>
<reference evidence="5" key="2">
    <citation type="submission" date="2015-01" db="EMBL/GenBank/DDBJ databases">
        <title>Evolutionary Origins and Diversification of the Mycorrhizal Mutualists.</title>
        <authorList>
            <consortium name="DOE Joint Genome Institute"/>
            <consortium name="Mycorrhizal Genomics Consortium"/>
            <person name="Kohler A."/>
            <person name="Kuo A."/>
            <person name="Nagy L.G."/>
            <person name="Floudas D."/>
            <person name="Copeland A."/>
            <person name="Barry K.W."/>
            <person name="Cichocki N."/>
            <person name="Veneault-Fourrey C."/>
            <person name="LaButti K."/>
            <person name="Lindquist E.A."/>
            <person name="Lipzen A."/>
            <person name="Lundell T."/>
            <person name="Morin E."/>
            <person name="Murat C."/>
            <person name="Riley R."/>
            <person name="Ohm R."/>
            <person name="Sun H."/>
            <person name="Tunlid A."/>
            <person name="Henrissat B."/>
            <person name="Grigoriev I.V."/>
            <person name="Hibbett D.S."/>
            <person name="Martin F."/>
        </authorList>
    </citation>
    <scope>NUCLEOTIDE SEQUENCE [LARGE SCALE GENOMIC DNA]</scope>
    <source>
        <strain evidence="5">Foug A</strain>
    </source>
</reference>
<dbReference type="PANTHER" id="PTHR43995:SF1">
    <property type="entry name" value="PRE-MRNA-PROCESSING FACTOR 19"/>
    <property type="match status" value="1"/>
</dbReference>
<evidence type="ECO:0000256" key="1">
    <source>
        <dbReference type="PROSITE-ProRule" id="PRU00221"/>
    </source>
</evidence>
<dbReference type="GO" id="GO:0006281">
    <property type="term" value="P:DNA repair"/>
    <property type="evidence" value="ECO:0007669"/>
    <property type="project" value="UniProtKB-KW"/>
</dbReference>
<evidence type="ECO:0000313" key="4">
    <source>
        <dbReference type="EMBL" id="KIM55814.1"/>
    </source>
</evidence>
<dbReference type="OrthoDB" id="687049at2759"/>
<keyword evidence="2" id="KW-0507">mRNA processing</keyword>
<sequence length="493" mass="53564">MPQAEALKARPCIQEVLCFSWTAGVVLQAETLYYDLEAAPPPQAPTASSVPTLLQTIQMNGIRLSWRLSRNLASMRSFVQEVLCFSWTAGVVLQAETLYYDPEAASPPQAPTASFVLTLLQTLQMNGTHSSWGLSELSYALYTQDATSRVIAHLIRERDATREALANVKASMNVMSVPTDVEMAEEDSTAGAPQEGALLKDIIDEIDSTQQALSVTRKKCKVPSGYISPADVKNFTTKHTISSLHSPSPVGMTSIVLSWLSPGQFLTGGNDKVIQLYDRGTDKVLTSLKGHTKCVNHIAFCERDGEPTLVLSAGADKITRVWAHNTASDEYQSCVTICTHKGDSWGLGVHPTSTLVALLSLDRTNSLHKLSGFTQVYHLAAFEDPLTALGIHPNRALLALGTLMSKIQICDVRTGGIAASISPPESTTGPFTINMLLFSENGYHLLAPDSLSSITIWDLRKMKVAHSIALGDSFHCTWHAPQWGIASTWRTNV</sequence>
<proteinExistence type="inferred from homology"/>
<dbReference type="STRING" id="1036808.A0A0C3DHJ0"/>
<dbReference type="GO" id="GO:0005737">
    <property type="term" value="C:cytoplasm"/>
    <property type="evidence" value="ECO:0007669"/>
    <property type="project" value="TreeGrafter"/>
</dbReference>
<reference evidence="4 5" key="1">
    <citation type="submission" date="2014-04" db="EMBL/GenBank/DDBJ databases">
        <authorList>
            <consortium name="DOE Joint Genome Institute"/>
            <person name="Kuo A."/>
            <person name="Kohler A."/>
            <person name="Nagy L.G."/>
            <person name="Floudas D."/>
            <person name="Copeland A."/>
            <person name="Barry K.W."/>
            <person name="Cichocki N."/>
            <person name="Veneault-Fourrey C."/>
            <person name="LaButti K."/>
            <person name="Lindquist E.A."/>
            <person name="Lipzen A."/>
            <person name="Lundell T."/>
            <person name="Morin E."/>
            <person name="Murat C."/>
            <person name="Sun H."/>
            <person name="Tunlid A."/>
            <person name="Henrissat B."/>
            <person name="Grigoriev I.V."/>
            <person name="Hibbett D.S."/>
            <person name="Martin F."/>
            <person name="Nordberg H.P."/>
            <person name="Cantor M.N."/>
            <person name="Hua S.X."/>
        </authorList>
    </citation>
    <scope>NUCLEOTIDE SEQUENCE [LARGE SCALE GENOMIC DNA]</scope>
    <source>
        <strain evidence="4 5">Foug A</strain>
    </source>
</reference>
<dbReference type="GO" id="GO:0070534">
    <property type="term" value="P:protein K63-linked ubiquitination"/>
    <property type="evidence" value="ECO:0007669"/>
    <property type="project" value="UniProtKB-UniRule"/>
</dbReference>
<comment type="pathway">
    <text evidence="2">Protein modification; protein ubiquitination.</text>
</comment>
<dbReference type="InterPro" id="IPR001680">
    <property type="entry name" value="WD40_rpt"/>
</dbReference>
<organism evidence="4 5">
    <name type="scientific">Scleroderma citrinum Foug A</name>
    <dbReference type="NCBI Taxonomy" id="1036808"/>
    <lineage>
        <taxon>Eukaryota</taxon>
        <taxon>Fungi</taxon>
        <taxon>Dikarya</taxon>
        <taxon>Basidiomycota</taxon>
        <taxon>Agaricomycotina</taxon>
        <taxon>Agaricomycetes</taxon>
        <taxon>Agaricomycetidae</taxon>
        <taxon>Boletales</taxon>
        <taxon>Sclerodermatineae</taxon>
        <taxon>Sclerodermataceae</taxon>
        <taxon>Scleroderma</taxon>
    </lineage>
</organism>
<dbReference type="UniPathway" id="UPA00143"/>
<dbReference type="Proteomes" id="UP000053989">
    <property type="component" value="Unassembled WGS sequence"/>
</dbReference>
<dbReference type="GO" id="GO:0071006">
    <property type="term" value="C:U2-type catalytic step 1 spliceosome"/>
    <property type="evidence" value="ECO:0007669"/>
    <property type="project" value="TreeGrafter"/>
</dbReference>
<dbReference type="AlphaFoldDB" id="A0A0C3DHJ0"/>
<keyword evidence="2" id="KW-0508">mRNA splicing</keyword>
<dbReference type="FunCoup" id="A0A0C3DHJ0">
    <property type="interactions" value="662"/>
</dbReference>
<evidence type="ECO:0000256" key="2">
    <source>
        <dbReference type="RuleBase" id="RU367101"/>
    </source>
</evidence>
<dbReference type="SMART" id="SM00320">
    <property type="entry name" value="WD40"/>
    <property type="match status" value="3"/>
</dbReference>
<dbReference type="EMBL" id="KN822127">
    <property type="protein sequence ID" value="KIM55814.1"/>
    <property type="molecule type" value="Genomic_DNA"/>
</dbReference>
<comment type="catalytic activity">
    <reaction evidence="2">
        <text>S-ubiquitinyl-[E2 ubiquitin-conjugating enzyme]-L-cysteine + [acceptor protein]-L-lysine = [E2 ubiquitin-conjugating enzyme]-L-cysteine + N(6)-ubiquitinyl-[acceptor protein]-L-lysine.</text>
        <dbReference type="EC" id="2.3.2.27"/>
    </reaction>
</comment>
<dbReference type="Pfam" id="PF08606">
    <property type="entry name" value="Prp19"/>
    <property type="match status" value="1"/>
</dbReference>
<feature type="repeat" description="WD" evidence="1">
    <location>
        <begin position="288"/>
        <end position="322"/>
    </location>
</feature>
<keyword evidence="2" id="KW-0227">DNA damage</keyword>
<keyword evidence="2" id="KW-0747">Spliceosome</keyword>
<dbReference type="GO" id="GO:0000398">
    <property type="term" value="P:mRNA splicing, via spliceosome"/>
    <property type="evidence" value="ECO:0007669"/>
    <property type="project" value="InterPro"/>
</dbReference>
<dbReference type="EC" id="2.3.2.27" evidence="2"/>
<keyword evidence="2" id="KW-0234">DNA repair</keyword>
<keyword evidence="1" id="KW-0853">WD repeat</keyword>
<dbReference type="InterPro" id="IPR036322">
    <property type="entry name" value="WD40_repeat_dom_sf"/>
</dbReference>
<dbReference type="InterPro" id="IPR013915">
    <property type="entry name" value="Prp19_cc"/>
</dbReference>
<keyword evidence="2" id="KW-0808">Transferase</keyword>
<comment type="function">
    <text evidence="2">Ubiquitin-protein ligase which is mainly involved pre-mRNA splicing and DNA repair. Required for pre-mRNA splicing as component of the spliceosome.</text>
</comment>
<dbReference type="SUPFAM" id="SSF50978">
    <property type="entry name" value="WD40 repeat-like"/>
    <property type="match status" value="1"/>
</dbReference>
<dbReference type="GO" id="GO:0000974">
    <property type="term" value="C:Prp19 complex"/>
    <property type="evidence" value="ECO:0007669"/>
    <property type="project" value="UniProtKB-UniRule"/>
</dbReference>
<dbReference type="Gene3D" id="2.130.10.10">
    <property type="entry name" value="YVTN repeat-like/Quinoprotein amine dehydrogenase"/>
    <property type="match status" value="1"/>
</dbReference>
<dbReference type="InParanoid" id="A0A0C3DHJ0"/>
<accession>A0A0C3DHJ0</accession>
<keyword evidence="2" id="KW-0833">Ubl conjugation pathway</keyword>